<dbReference type="InterPro" id="IPR003591">
    <property type="entry name" value="Leu-rich_rpt_typical-subtyp"/>
</dbReference>
<proteinExistence type="predicted"/>
<evidence type="ECO:0000313" key="3">
    <source>
        <dbReference type="EMBL" id="RNA12695.1"/>
    </source>
</evidence>
<dbReference type="InterPro" id="IPR050333">
    <property type="entry name" value="SLRP"/>
</dbReference>
<evidence type="ECO:0000313" key="4">
    <source>
        <dbReference type="Proteomes" id="UP000276133"/>
    </source>
</evidence>
<dbReference type="InterPro" id="IPR001611">
    <property type="entry name" value="Leu-rich_rpt"/>
</dbReference>
<dbReference type="Gene3D" id="3.80.10.10">
    <property type="entry name" value="Ribonuclease Inhibitor"/>
    <property type="match status" value="2"/>
</dbReference>
<sequence>MSIILTGQQVHIAKMVKRLTIRRCNIQDANVFQTMKDLSEFANLNELNIQYNNFSNFEFNFTQSFPNLYELDIKLRLSNNNLDSIKLSCLENVTRLSLYFHNNLIKHFSDQNLASLTKLEYLGLGNNMIEGIKLENLKSLKNLYLQSNRIEKIRKNSFSSLSNLQINVNAFKNNKNLGYLYLGSNRLKTIADLSELSVLRYLDLSNNKISRLPNYAFERKISEANIFVTQISINLLNNPIETYSSKSLCSQFSYSFGFAGITLNIDDLQTIFTTTTTYKILQTTQHKHSLNRYFKNNI</sequence>
<accession>A0A3M7QNX6</accession>
<keyword evidence="1" id="KW-0433">Leucine-rich repeat</keyword>
<keyword evidence="2" id="KW-0677">Repeat</keyword>
<dbReference type="SUPFAM" id="SSF52047">
    <property type="entry name" value="RNI-like"/>
    <property type="match status" value="1"/>
</dbReference>
<dbReference type="PROSITE" id="PS51450">
    <property type="entry name" value="LRR"/>
    <property type="match status" value="3"/>
</dbReference>
<reference evidence="3 4" key="1">
    <citation type="journal article" date="2018" name="Sci. Rep.">
        <title>Genomic signatures of local adaptation to the degree of environmental predictability in rotifers.</title>
        <authorList>
            <person name="Franch-Gras L."/>
            <person name="Hahn C."/>
            <person name="Garcia-Roger E.M."/>
            <person name="Carmona M.J."/>
            <person name="Serra M."/>
            <person name="Gomez A."/>
        </authorList>
    </citation>
    <scope>NUCLEOTIDE SEQUENCE [LARGE SCALE GENOMIC DNA]</scope>
    <source>
        <strain evidence="3">HYR1</strain>
    </source>
</reference>
<comment type="caution">
    <text evidence="3">The sequence shown here is derived from an EMBL/GenBank/DDBJ whole genome shotgun (WGS) entry which is preliminary data.</text>
</comment>
<protein>
    <submittedName>
        <fullName evidence="3">TLR4 interactor with leucine rich repeats-like</fullName>
    </submittedName>
</protein>
<dbReference type="PANTHER" id="PTHR45712:SF22">
    <property type="entry name" value="INSULIN-LIKE GROWTH FACTOR-BINDING PROTEIN COMPLEX ACID LABILE SUBUNIT"/>
    <property type="match status" value="1"/>
</dbReference>
<dbReference type="PANTHER" id="PTHR45712">
    <property type="entry name" value="AGAP008170-PA"/>
    <property type="match status" value="1"/>
</dbReference>
<evidence type="ECO:0000256" key="1">
    <source>
        <dbReference type="ARBA" id="ARBA00022614"/>
    </source>
</evidence>
<dbReference type="SMART" id="SM00369">
    <property type="entry name" value="LRR_TYP"/>
    <property type="match status" value="4"/>
</dbReference>
<name>A0A3M7QNX6_BRAPC</name>
<dbReference type="STRING" id="10195.A0A3M7QNX6"/>
<dbReference type="OrthoDB" id="676979at2759"/>
<dbReference type="GO" id="GO:0005615">
    <property type="term" value="C:extracellular space"/>
    <property type="evidence" value="ECO:0007669"/>
    <property type="project" value="TreeGrafter"/>
</dbReference>
<dbReference type="AlphaFoldDB" id="A0A3M7QNX6"/>
<evidence type="ECO:0000256" key="2">
    <source>
        <dbReference type="ARBA" id="ARBA00022737"/>
    </source>
</evidence>
<dbReference type="InterPro" id="IPR032675">
    <property type="entry name" value="LRR_dom_sf"/>
</dbReference>
<dbReference type="Proteomes" id="UP000276133">
    <property type="component" value="Unassembled WGS sequence"/>
</dbReference>
<keyword evidence="4" id="KW-1185">Reference proteome</keyword>
<organism evidence="3 4">
    <name type="scientific">Brachionus plicatilis</name>
    <name type="common">Marine rotifer</name>
    <name type="synonym">Brachionus muelleri</name>
    <dbReference type="NCBI Taxonomy" id="10195"/>
    <lineage>
        <taxon>Eukaryota</taxon>
        <taxon>Metazoa</taxon>
        <taxon>Spiralia</taxon>
        <taxon>Gnathifera</taxon>
        <taxon>Rotifera</taxon>
        <taxon>Eurotatoria</taxon>
        <taxon>Monogononta</taxon>
        <taxon>Pseudotrocha</taxon>
        <taxon>Ploima</taxon>
        <taxon>Brachionidae</taxon>
        <taxon>Brachionus</taxon>
    </lineage>
</organism>
<gene>
    <name evidence="3" type="ORF">BpHYR1_018955</name>
</gene>
<dbReference type="Pfam" id="PF13855">
    <property type="entry name" value="LRR_8"/>
    <property type="match status" value="1"/>
</dbReference>
<dbReference type="EMBL" id="REGN01005631">
    <property type="protein sequence ID" value="RNA12695.1"/>
    <property type="molecule type" value="Genomic_DNA"/>
</dbReference>
<dbReference type="SMART" id="SM00365">
    <property type="entry name" value="LRR_SD22"/>
    <property type="match status" value="5"/>
</dbReference>